<comment type="caution">
    <text evidence="1">The sequence shown here is derived from an EMBL/GenBank/DDBJ whole genome shotgun (WGS) entry which is preliminary data.</text>
</comment>
<evidence type="ECO:0000313" key="1">
    <source>
        <dbReference type="EMBL" id="MFD1629739.1"/>
    </source>
</evidence>
<name>A0ABW4ICL0_9SPHI</name>
<gene>
    <name evidence="1" type="ORF">ACFSAH_07625</name>
</gene>
<keyword evidence="2" id="KW-1185">Reference proteome</keyword>
<accession>A0ABW4ICL0</accession>
<dbReference type="Proteomes" id="UP001597118">
    <property type="component" value="Unassembled WGS sequence"/>
</dbReference>
<protein>
    <recommendedName>
        <fullName evidence="3">Lipocalin-like domain-containing protein</fullName>
    </recommendedName>
</protein>
<reference evidence="2" key="1">
    <citation type="journal article" date="2019" name="Int. J. Syst. Evol. Microbiol.">
        <title>The Global Catalogue of Microorganisms (GCM) 10K type strain sequencing project: providing services to taxonomists for standard genome sequencing and annotation.</title>
        <authorList>
            <consortium name="The Broad Institute Genomics Platform"/>
            <consortium name="The Broad Institute Genome Sequencing Center for Infectious Disease"/>
            <person name="Wu L."/>
            <person name="Ma J."/>
        </authorList>
    </citation>
    <scope>NUCLEOTIDE SEQUENCE [LARGE SCALE GENOMIC DNA]</scope>
    <source>
        <strain evidence="2">CCUG 53762</strain>
    </source>
</reference>
<dbReference type="EMBL" id="JBHUDG010000006">
    <property type="protein sequence ID" value="MFD1629739.1"/>
    <property type="molecule type" value="Genomic_DNA"/>
</dbReference>
<evidence type="ECO:0008006" key="3">
    <source>
        <dbReference type="Google" id="ProtNLM"/>
    </source>
</evidence>
<proteinExistence type="predicted"/>
<organism evidence="1 2">
    <name type="scientific">Pseudopedobacter beijingensis</name>
    <dbReference type="NCBI Taxonomy" id="1207056"/>
    <lineage>
        <taxon>Bacteria</taxon>
        <taxon>Pseudomonadati</taxon>
        <taxon>Bacteroidota</taxon>
        <taxon>Sphingobacteriia</taxon>
        <taxon>Sphingobacteriales</taxon>
        <taxon>Sphingobacteriaceae</taxon>
        <taxon>Pseudopedobacter</taxon>
    </lineage>
</organism>
<evidence type="ECO:0000313" key="2">
    <source>
        <dbReference type="Proteomes" id="UP001597118"/>
    </source>
</evidence>
<dbReference type="PROSITE" id="PS51257">
    <property type="entry name" value="PROKAR_LIPOPROTEIN"/>
    <property type="match status" value="1"/>
</dbReference>
<dbReference type="RefSeq" id="WP_379662120.1">
    <property type="nucleotide sequence ID" value="NZ_JBHUDG010000006.1"/>
</dbReference>
<sequence>MKKIYLSLSVLSLVSCIEKNKESLYQKEIIGTWKLISGMTIEKGDTTFVDYTNHQKGIKMINTTHFSFLNHDLNKGKSENPIFTVGGGTYSLEGNMYTENLEYCNYRDWEGNSFSFEIAIKNDTLIQQGVEKISDLGINRVNIERYVKISKQ</sequence>